<feature type="transmembrane region" description="Helical" evidence="6">
    <location>
        <begin position="235"/>
        <end position="252"/>
    </location>
</feature>
<feature type="transmembrane region" description="Helical" evidence="6">
    <location>
        <begin position="364"/>
        <end position="386"/>
    </location>
</feature>
<evidence type="ECO:0000259" key="7">
    <source>
        <dbReference type="PROSITE" id="PS50850"/>
    </source>
</evidence>
<name>A0A923I7M4_9FIRM</name>
<dbReference type="RefSeq" id="WP_186888155.1">
    <property type="nucleotide sequence ID" value="NZ_JACONZ010000003.1"/>
</dbReference>
<dbReference type="InterPro" id="IPR036259">
    <property type="entry name" value="MFS_trans_sf"/>
</dbReference>
<keyword evidence="4 6" id="KW-1133">Transmembrane helix</keyword>
<feature type="transmembrane region" description="Helical" evidence="6">
    <location>
        <begin position="171"/>
        <end position="193"/>
    </location>
</feature>
<feature type="transmembrane region" description="Helical" evidence="6">
    <location>
        <begin position="141"/>
        <end position="159"/>
    </location>
</feature>
<gene>
    <name evidence="8" type="ORF">H8S23_09765</name>
</gene>
<feature type="transmembrane region" description="Helical" evidence="6">
    <location>
        <begin position="77"/>
        <end position="94"/>
    </location>
</feature>
<dbReference type="GO" id="GO:0022857">
    <property type="term" value="F:transmembrane transporter activity"/>
    <property type="evidence" value="ECO:0007669"/>
    <property type="project" value="InterPro"/>
</dbReference>
<protein>
    <submittedName>
        <fullName evidence="8">MFS transporter</fullName>
    </submittedName>
</protein>
<dbReference type="Gene3D" id="1.20.1250.20">
    <property type="entry name" value="MFS general substrate transporter like domains"/>
    <property type="match status" value="2"/>
</dbReference>
<dbReference type="InterPro" id="IPR011701">
    <property type="entry name" value="MFS"/>
</dbReference>
<dbReference type="AlphaFoldDB" id="A0A923I7M4"/>
<organism evidence="8 9">
    <name type="scientific">Anaerofilum hominis</name>
    <dbReference type="NCBI Taxonomy" id="2763016"/>
    <lineage>
        <taxon>Bacteria</taxon>
        <taxon>Bacillati</taxon>
        <taxon>Bacillota</taxon>
        <taxon>Clostridia</taxon>
        <taxon>Eubacteriales</taxon>
        <taxon>Oscillospiraceae</taxon>
        <taxon>Anaerofilum</taxon>
    </lineage>
</organism>
<dbReference type="SUPFAM" id="SSF103473">
    <property type="entry name" value="MFS general substrate transporter"/>
    <property type="match status" value="1"/>
</dbReference>
<dbReference type="GO" id="GO:0005886">
    <property type="term" value="C:plasma membrane"/>
    <property type="evidence" value="ECO:0007669"/>
    <property type="project" value="UniProtKB-SubCell"/>
</dbReference>
<reference evidence="8" key="1">
    <citation type="submission" date="2020-08" db="EMBL/GenBank/DDBJ databases">
        <title>Genome public.</title>
        <authorList>
            <person name="Liu C."/>
            <person name="Sun Q."/>
        </authorList>
    </citation>
    <scope>NUCLEOTIDE SEQUENCE</scope>
    <source>
        <strain evidence="8">BX8</strain>
    </source>
</reference>
<evidence type="ECO:0000256" key="3">
    <source>
        <dbReference type="ARBA" id="ARBA00022692"/>
    </source>
</evidence>
<dbReference type="Pfam" id="PF07690">
    <property type="entry name" value="MFS_1"/>
    <property type="match status" value="1"/>
</dbReference>
<dbReference type="Proteomes" id="UP000659630">
    <property type="component" value="Unassembled WGS sequence"/>
</dbReference>
<feature type="transmembrane region" description="Helical" evidence="6">
    <location>
        <begin position="100"/>
        <end position="120"/>
    </location>
</feature>
<keyword evidence="2" id="KW-0813">Transport</keyword>
<dbReference type="InterPro" id="IPR020846">
    <property type="entry name" value="MFS_dom"/>
</dbReference>
<evidence type="ECO:0000313" key="9">
    <source>
        <dbReference type="Proteomes" id="UP000659630"/>
    </source>
</evidence>
<feature type="transmembrane region" description="Helical" evidence="6">
    <location>
        <begin position="7"/>
        <end position="25"/>
    </location>
</feature>
<feature type="transmembrane region" description="Helical" evidence="6">
    <location>
        <begin position="45"/>
        <end position="65"/>
    </location>
</feature>
<feature type="domain" description="Major facilitator superfamily (MFS) profile" evidence="7">
    <location>
        <begin position="1"/>
        <end position="414"/>
    </location>
</feature>
<accession>A0A923I7M4</accession>
<dbReference type="PANTHER" id="PTHR23528">
    <property type="match status" value="1"/>
</dbReference>
<evidence type="ECO:0000313" key="8">
    <source>
        <dbReference type="EMBL" id="MBC5581793.1"/>
    </source>
</evidence>
<dbReference type="PROSITE" id="PS50850">
    <property type="entry name" value="MFS"/>
    <property type="match status" value="1"/>
</dbReference>
<evidence type="ECO:0000256" key="4">
    <source>
        <dbReference type="ARBA" id="ARBA00022989"/>
    </source>
</evidence>
<feature type="transmembrane region" description="Helical" evidence="6">
    <location>
        <begin position="301"/>
        <end position="319"/>
    </location>
</feature>
<comment type="subcellular location">
    <subcellularLocation>
        <location evidence="1">Cell membrane</location>
        <topology evidence="1">Multi-pass membrane protein</topology>
    </subcellularLocation>
</comment>
<evidence type="ECO:0000256" key="1">
    <source>
        <dbReference type="ARBA" id="ARBA00004651"/>
    </source>
</evidence>
<evidence type="ECO:0000256" key="2">
    <source>
        <dbReference type="ARBA" id="ARBA00022448"/>
    </source>
</evidence>
<feature type="transmembrane region" description="Helical" evidence="6">
    <location>
        <begin position="325"/>
        <end position="343"/>
    </location>
</feature>
<keyword evidence="9" id="KW-1185">Reference proteome</keyword>
<dbReference type="EMBL" id="JACONZ010000003">
    <property type="protein sequence ID" value="MBC5581793.1"/>
    <property type="molecule type" value="Genomic_DNA"/>
</dbReference>
<sequence length="430" mass="47010">MKLDNKRTILVGLAFMSISAFWQVYDGIIPLILKNTFGIGDTASGVVMALDNVLALFLLPVFGSLSDRTHTRLGRRMPYIVCGTAAVAVAIILIPLGDHLFSLPLFIVGLGLALLAMSSYRSPAVALMPDVTPKPLRSKGNAIINLMGAVGGILMLLTIKLIVPKTDHPDYIPLFVILDVFMVVCVAVLFFTVNEPKAVKKMEAESRAMGVVEEEEKPQQGAAGEKLPPDVFRSLCFLLGSIFLWFMGYNAITTAFSKYANHMWGLEGGDYAMVLMVAQAAAIVAFIPVGVIASRIGRKRTILFGITFLAVAFGSGIFFSDRFTWLMFVFFSLAGVGWAFINVNSYPMVVEMSKGGDVGKYTGYYYTFSMAAQIITPILSGAVMQFMGYKYLFPYGTLFVVLSFVTMLFVRHGDNRPKAQVGIEAFDVDD</sequence>
<proteinExistence type="predicted"/>
<keyword evidence="5 6" id="KW-0472">Membrane</keyword>
<comment type="caution">
    <text evidence="8">The sequence shown here is derived from an EMBL/GenBank/DDBJ whole genome shotgun (WGS) entry which is preliminary data.</text>
</comment>
<keyword evidence="3 6" id="KW-0812">Transmembrane</keyword>
<evidence type="ECO:0000256" key="5">
    <source>
        <dbReference type="ARBA" id="ARBA00023136"/>
    </source>
</evidence>
<feature type="transmembrane region" description="Helical" evidence="6">
    <location>
        <begin position="272"/>
        <end position="294"/>
    </location>
</feature>
<dbReference type="PANTHER" id="PTHR23528:SF1">
    <property type="entry name" value="MAJOR FACILITATOR SUPERFAMILY (MFS) PROFILE DOMAIN-CONTAINING PROTEIN"/>
    <property type="match status" value="1"/>
</dbReference>
<evidence type="ECO:0000256" key="6">
    <source>
        <dbReference type="SAM" id="Phobius"/>
    </source>
</evidence>
<feature type="transmembrane region" description="Helical" evidence="6">
    <location>
        <begin position="392"/>
        <end position="410"/>
    </location>
</feature>